<evidence type="ECO:0000259" key="8">
    <source>
        <dbReference type="Pfam" id="PF00155"/>
    </source>
</evidence>
<dbReference type="CDD" id="cd00609">
    <property type="entry name" value="AAT_like"/>
    <property type="match status" value="1"/>
</dbReference>
<dbReference type="InterPro" id="IPR050596">
    <property type="entry name" value="AspAT/PAT-like"/>
</dbReference>
<accession>A0A833E4A0</accession>
<sequence>MRYKKRRYFIAGRISLIQRSKIRELFEKARKMENVISLGIGEPDFDTPQNIKDAAKKALDEGWTHYTPNAGIPELRQAISEYYKERYNLDILPDSVIVTAGAYEATYLAFETLLEREDEAIIPDPAFVCYAEDAKLAEAKIVRLPLREENGFQPDPDELLELITKRTRMVVLNYPNNPTGATLDEDIAKAVADIAEDYNLYILSDEPYEHFLYDGAKHYPMLKYAPDNTILVNSFSKTFAMTGWRLGFTIAPKDIIKDMVKLHAYVIGNVASFVQVAGIEALRSPKSWEAVEKMKQRYAERRKIVLDAIKKIPYISAFKPKGAFYVFANIKETGMTSEEFSEWLLDKAKVVVIPGTAFGKNGEGYVRISYATKKEKLIEAMKRIKEALEEL</sequence>
<dbReference type="AlphaFoldDB" id="A0A833E4A0"/>
<dbReference type="GO" id="GO:0008483">
    <property type="term" value="F:transaminase activity"/>
    <property type="evidence" value="ECO:0007669"/>
    <property type="project" value="UniProtKB-KW"/>
</dbReference>
<evidence type="ECO:0000256" key="4">
    <source>
        <dbReference type="ARBA" id="ARBA00022576"/>
    </source>
</evidence>
<dbReference type="FunFam" id="3.40.640.10:FF:000033">
    <property type="entry name" value="Aspartate aminotransferase"/>
    <property type="match status" value="1"/>
</dbReference>
<proteinExistence type="inferred from homology"/>
<name>A0A833E4A0_9EURY</name>
<comment type="similarity">
    <text evidence="2 7">Belongs to the class-I pyridoxal-phosphate-dependent aminotransferase family.</text>
</comment>
<dbReference type="EMBL" id="DQUR01000172">
    <property type="protein sequence ID" value="HIP89290.1"/>
    <property type="molecule type" value="Genomic_DNA"/>
</dbReference>
<dbReference type="EC" id="2.6.1.-" evidence="7"/>
<comment type="caution">
    <text evidence="9">The sequence shown here is derived from an EMBL/GenBank/DDBJ whole genome shotgun (WGS) entry which is preliminary data.</text>
</comment>
<evidence type="ECO:0000256" key="7">
    <source>
        <dbReference type="RuleBase" id="RU000481"/>
    </source>
</evidence>
<evidence type="ECO:0000256" key="3">
    <source>
        <dbReference type="ARBA" id="ARBA00011738"/>
    </source>
</evidence>
<dbReference type="InterPro" id="IPR015422">
    <property type="entry name" value="PyrdxlP-dep_Trfase_small"/>
</dbReference>
<dbReference type="Gene3D" id="3.90.1150.10">
    <property type="entry name" value="Aspartate Aminotransferase, domain 1"/>
    <property type="match status" value="1"/>
</dbReference>
<evidence type="ECO:0000256" key="2">
    <source>
        <dbReference type="ARBA" id="ARBA00007441"/>
    </source>
</evidence>
<dbReference type="InterPro" id="IPR015421">
    <property type="entry name" value="PyrdxlP-dep_Trfase_major"/>
</dbReference>
<protein>
    <recommendedName>
        <fullName evidence="7">Aminotransferase</fullName>
        <ecNumber evidence="7">2.6.1.-</ecNumber>
    </recommendedName>
</protein>
<comment type="cofactor">
    <cofactor evidence="1 7">
        <name>pyridoxal 5'-phosphate</name>
        <dbReference type="ChEBI" id="CHEBI:597326"/>
    </cofactor>
</comment>
<dbReference type="PANTHER" id="PTHR46383:SF3">
    <property type="entry name" value="ASPARTATE AMINOTRANSFERASE-RELATED"/>
    <property type="match status" value="1"/>
</dbReference>
<dbReference type="InterPro" id="IPR015424">
    <property type="entry name" value="PyrdxlP-dep_Trfase"/>
</dbReference>
<keyword evidence="6" id="KW-0663">Pyridoxal phosphate</keyword>
<keyword evidence="4 7" id="KW-0032">Aminotransferase</keyword>
<comment type="subunit">
    <text evidence="3">Homodimer.</text>
</comment>
<evidence type="ECO:0000256" key="6">
    <source>
        <dbReference type="ARBA" id="ARBA00022898"/>
    </source>
</evidence>
<dbReference type="Pfam" id="PF00155">
    <property type="entry name" value="Aminotran_1_2"/>
    <property type="match status" value="1"/>
</dbReference>
<dbReference type="InterPro" id="IPR004839">
    <property type="entry name" value="Aminotransferase_I/II_large"/>
</dbReference>
<dbReference type="Gene3D" id="3.40.640.10">
    <property type="entry name" value="Type I PLP-dependent aspartate aminotransferase-like (Major domain)"/>
    <property type="match status" value="1"/>
</dbReference>
<feature type="domain" description="Aminotransferase class I/classII large" evidence="8">
    <location>
        <begin position="34"/>
        <end position="384"/>
    </location>
</feature>
<dbReference type="InterPro" id="IPR004838">
    <property type="entry name" value="NHTrfase_class1_PyrdxlP-BS"/>
</dbReference>
<dbReference type="PANTHER" id="PTHR46383">
    <property type="entry name" value="ASPARTATE AMINOTRANSFERASE"/>
    <property type="match status" value="1"/>
</dbReference>
<dbReference type="GO" id="GO:0006520">
    <property type="term" value="P:amino acid metabolic process"/>
    <property type="evidence" value="ECO:0007669"/>
    <property type="project" value="InterPro"/>
</dbReference>
<dbReference type="GO" id="GO:0030170">
    <property type="term" value="F:pyridoxal phosphate binding"/>
    <property type="evidence" value="ECO:0007669"/>
    <property type="project" value="InterPro"/>
</dbReference>
<evidence type="ECO:0000256" key="1">
    <source>
        <dbReference type="ARBA" id="ARBA00001933"/>
    </source>
</evidence>
<organism evidence="9 10">
    <name type="scientific">Thermococcus paralvinellae</name>
    <dbReference type="NCBI Taxonomy" id="582419"/>
    <lineage>
        <taxon>Archaea</taxon>
        <taxon>Methanobacteriati</taxon>
        <taxon>Methanobacteriota</taxon>
        <taxon>Thermococci</taxon>
        <taxon>Thermococcales</taxon>
        <taxon>Thermococcaceae</taxon>
        <taxon>Thermococcus</taxon>
    </lineage>
</organism>
<dbReference type="NCBIfam" id="NF006229">
    <property type="entry name" value="PRK08361.1"/>
    <property type="match status" value="1"/>
</dbReference>
<evidence type="ECO:0000256" key="5">
    <source>
        <dbReference type="ARBA" id="ARBA00022679"/>
    </source>
</evidence>
<gene>
    <name evidence="9" type="ORF">EYH24_05035</name>
</gene>
<dbReference type="Proteomes" id="UP000653692">
    <property type="component" value="Unassembled WGS sequence"/>
</dbReference>
<keyword evidence="5 7" id="KW-0808">Transferase</keyword>
<evidence type="ECO:0000313" key="10">
    <source>
        <dbReference type="Proteomes" id="UP000653692"/>
    </source>
</evidence>
<reference evidence="9" key="1">
    <citation type="journal article" date="2020" name="ISME J.">
        <title>Gammaproteobacteria mediating utilization of methyl-, sulfur- and petroleum organic compounds in deep ocean hydrothermal plumes.</title>
        <authorList>
            <person name="Zhou Z."/>
            <person name="Liu Y."/>
            <person name="Pan J."/>
            <person name="Cron B.R."/>
            <person name="Toner B.M."/>
            <person name="Anantharaman K."/>
            <person name="Breier J.A."/>
            <person name="Dick G.J."/>
            <person name="Li M."/>
        </authorList>
    </citation>
    <scope>NUCLEOTIDE SEQUENCE</scope>
    <source>
        <strain evidence="9">SZUA-1476</strain>
    </source>
</reference>
<dbReference type="PROSITE" id="PS00105">
    <property type="entry name" value="AA_TRANSFER_CLASS_1"/>
    <property type="match status" value="1"/>
</dbReference>
<evidence type="ECO:0000313" key="9">
    <source>
        <dbReference type="EMBL" id="HIP89290.1"/>
    </source>
</evidence>
<dbReference type="SUPFAM" id="SSF53383">
    <property type="entry name" value="PLP-dependent transferases"/>
    <property type="match status" value="1"/>
</dbReference>